<dbReference type="EMBL" id="SRLO01000238">
    <property type="protein sequence ID" value="TNN65235.1"/>
    <property type="molecule type" value="Genomic_DNA"/>
</dbReference>
<evidence type="ECO:0000313" key="1">
    <source>
        <dbReference type="EMBL" id="TNN65235.1"/>
    </source>
</evidence>
<accession>A0A4Z2HJ07</accession>
<proteinExistence type="predicted"/>
<keyword evidence="2" id="KW-1185">Reference proteome</keyword>
<evidence type="ECO:0000313" key="2">
    <source>
        <dbReference type="Proteomes" id="UP000314294"/>
    </source>
</evidence>
<organism evidence="1 2">
    <name type="scientific">Liparis tanakae</name>
    <name type="common">Tanaka's snailfish</name>
    <dbReference type="NCBI Taxonomy" id="230148"/>
    <lineage>
        <taxon>Eukaryota</taxon>
        <taxon>Metazoa</taxon>
        <taxon>Chordata</taxon>
        <taxon>Craniata</taxon>
        <taxon>Vertebrata</taxon>
        <taxon>Euteleostomi</taxon>
        <taxon>Actinopterygii</taxon>
        <taxon>Neopterygii</taxon>
        <taxon>Teleostei</taxon>
        <taxon>Neoteleostei</taxon>
        <taxon>Acanthomorphata</taxon>
        <taxon>Eupercaria</taxon>
        <taxon>Perciformes</taxon>
        <taxon>Cottioidei</taxon>
        <taxon>Cottales</taxon>
        <taxon>Liparidae</taxon>
        <taxon>Liparis</taxon>
    </lineage>
</organism>
<protein>
    <submittedName>
        <fullName evidence="1">Uncharacterized protein</fullName>
    </submittedName>
</protein>
<sequence length="153" mass="16296">MTYPSILIAIHPCSPTALWPSPTTPPKEDTYAALSNVPSLPFFLGGFFMGVFFGVGSNIGSPGLEPFKSCFSGLLASGVPRSLAPGVAILWRLLEVGSRGLGELCWLNPLDGFLLAFCGGVGFSRFPLGVESPLVFVRPVPSFLLMLWVFSLS</sequence>
<dbReference type="Proteomes" id="UP000314294">
    <property type="component" value="Unassembled WGS sequence"/>
</dbReference>
<dbReference type="AlphaFoldDB" id="A0A4Z2HJ07"/>
<name>A0A4Z2HJ07_9TELE</name>
<reference evidence="1 2" key="1">
    <citation type="submission" date="2019-03" db="EMBL/GenBank/DDBJ databases">
        <title>First draft genome of Liparis tanakae, snailfish: a comprehensive survey of snailfish specific genes.</title>
        <authorList>
            <person name="Kim W."/>
            <person name="Song I."/>
            <person name="Jeong J.-H."/>
            <person name="Kim D."/>
            <person name="Kim S."/>
            <person name="Ryu S."/>
            <person name="Song J.Y."/>
            <person name="Lee S.K."/>
        </authorList>
    </citation>
    <scope>NUCLEOTIDE SEQUENCE [LARGE SCALE GENOMIC DNA]</scope>
    <source>
        <tissue evidence="1">Muscle</tissue>
    </source>
</reference>
<comment type="caution">
    <text evidence="1">The sequence shown here is derived from an EMBL/GenBank/DDBJ whole genome shotgun (WGS) entry which is preliminary data.</text>
</comment>
<gene>
    <name evidence="1" type="ORF">EYF80_024524</name>
</gene>